<evidence type="ECO:0000313" key="3">
    <source>
        <dbReference type="Proteomes" id="UP000231343"/>
    </source>
</evidence>
<dbReference type="Proteomes" id="UP000231343">
    <property type="component" value="Unassembled WGS sequence"/>
</dbReference>
<dbReference type="PROSITE" id="PS51257">
    <property type="entry name" value="PROKAR_LIPOPROTEIN"/>
    <property type="match status" value="1"/>
</dbReference>
<evidence type="ECO:0000313" key="2">
    <source>
        <dbReference type="EMBL" id="PIS28088.1"/>
    </source>
</evidence>
<sequence>MEKIRNQKSEIRIMAIVFGLLIMAMAGSFGCARTVTSLVTFGEALKVEVTFRGPIDADNNRYFLILSDRADYRVPLPQPDVLADAPELIEPGTTPQSGSQEAYYANFFSSWSGYAILEGINFSLVKGPFVLGLELTREVVATLAENNNKLSFTFSLERLFATLPSQIYYDVVAVPWPNGEVKIPADHLPSIGNSISKVAGAISTVDDTQDDWLAPSLDIIGCRLEVQ</sequence>
<keyword evidence="1" id="KW-1133">Transmembrane helix</keyword>
<dbReference type="AlphaFoldDB" id="A0A2H0XVC5"/>
<accession>A0A2H0XVC5</accession>
<dbReference type="EMBL" id="PEYM01000148">
    <property type="protein sequence ID" value="PIS28088.1"/>
    <property type="molecule type" value="Genomic_DNA"/>
</dbReference>
<comment type="caution">
    <text evidence="2">The sequence shown here is derived from an EMBL/GenBank/DDBJ whole genome shotgun (WGS) entry which is preliminary data.</text>
</comment>
<keyword evidence="1" id="KW-0812">Transmembrane</keyword>
<keyword evidence="1" id="KW-0472">Membrane</keyword>
<reference evidence="2 3" key="1">
    <citation type="submission" date="2017-09" db="EMBL/GenBank/DDBJ databases">
        <title>Depth-based differentiation of microbial function through sediment-hosted aquifers and enrichment of novel symbionts in the deep terrestrial subsurface.</title>
        <authorList>
            <person name="Probst A.J."/>
            <person name="Ladd B."/>
            <person name="Jarett J.K."/>
            <person name="Geller-Mcgrath D.E."/>
            <person name="Sieber C.M."/>
            <person name="Emerson J.B."/>
            <person name="Anantharaman K."/>
            <person name="Thomas B.C."/>
            <person name="Malmstrom R."/>
            <person name="Stieglmeier M."/>
            <person name="Klingl A."/>
            <person name="Woyke T."/>
            <person name="Ryan C.M."/>
            <person name="Banfield J.F."/>
        </authorList>
    </citation>
    <scope>NUCLEOTIDE SEQUENCE [LARGE SCALE GENOMIC DNA]</scope>
    <source>
        <strain evidence="2">CG08_land_8_20_14_0_20_45_16</strain>
    </source>
</reference>
<protein>
    <submittedName>
        <fullName evidence="2">Uncharacterized protein</fullName>
    </submittedName>
</protein>
<evidence type="ECO:0000256" key="1">
    <source>
        <dbReference type="SAM" id="Phobius"/>
    </source>
</evidence>
<feature type="transmembrane region" description="Helical" evidence="1">
    <location>
        <begin position="12"/>
        <end position="30"/>
    </location>
</feature>
<name>A0A2H0XVC5_UNCSA</name>
<proteinExistence type="predicted"/>
<organism evidence="2 3">
    <name type="scientific">Candidatus Saganbacteria bacterium CG08_land_8_20_14_0_20_45_16</name>
    <dbReference type="NCBI Taxonomy" id="2014293"/>
    <lineage>
        <taxon>Bacteria</taxon>
        <taxon>Bacillati</taxon>
        <taxon>Saganbacteria</taxon>
    </lineage>
</organism>
<gene>
    <name evidence="2" type="ORF">COT42_08890</name>
</gene>